<dbReference type="OrthoDB" id="9791837at2"/>
<keyword evidence="2" id="KW-1185">Reference proteome</keyword>
<accession>A0A344TMR7</accession>
<dbReference type="EMBL" id="CP030850">
    <property type="protein sequence ID" value="AXE19938.1"/>
    <property type="molecule type" value="Genomic_DNA"/>
</dbReference>
<organism evidence="1 2">
    <name type="scientific">Runella rosea</name>
    <dbReference type="NCBI Taxonomy" id="2259595"/>
    <lineage>
        <taxon>Bacteria</taxon>
        <taxon>Pseudomonadati</taxon>
        <taxon>Bacteroidota</taxon>
        <taxon>Cytophagia</taxon>
        <taxon>Cytophagales</taxon>
        <taxon>Spirosomataceae</taxon>
        <taxon>Runella</taxon>
    </lineage>
</organism>
<dbReference type="PANTHER" id="PTHR43861">
    <property type="entry name" value="TRANS-ACONITATE 2-METHYLTRANSFERASE-RELATED"/>
    <property type="match status" value="1"/>
</dbReference>
<evidence type="ECO:0000313" key="1">
    <source>
        <dbReference type="EMBL" id="AXE19938.1"/>
    </source>
</evidence>
<dbReference type="SUPFAM" id="SSF53335">
    <property type="entry name" value="S-adenosyl-L-methionine-dependent methyltransferases"/>
    <property type="match status" value="1"/>
</dbReference>
<dbReference type="Gene3D" id="3.40.50.150">
    <property type="entry name" value="Vaccinia Virus protein VP39"/>
    <property type="match status" value="1"/>
</dbReference>
<gene>
    <name evidence="1" type="ORF">DR864_20385</name>
</gene>
<sequence length="302" mass="34686">MKCHLCNHTEFDDLMAYRAVSNDVIFQNSRLVKCKRCGLNQINRTFTQATLTDYYQNQYDRDSIYQVSPENFPKDNLFSVSRGRALAKLHQKLALPTPKTVCDLGCGYGHLLYGFSQFFPQAHYTGVEYDPNTEAILKRLNFDFKLGGIDDIDELRGKVDVLITSHVFEHVVDPNQFVDQCKNLLSPQGVFIWEMPNSDPFNLACERRHSPHICLWDIDTLRKVLENHGLTVLFLDTAGKKYSFVDSLEKGIIKTAGLFIQNMFQKETNNISLSDKDAIGFKLDLYGNNRRNLRVIARKSDK</sequence>
<dbReference type="CDD" id="cd02440">
    <property type="entry name" value="AdoMet_MTases"/>
    <property type="match status" value="1"/>
</dbReference>
<proteinExistence type="predicted"/>
<evidence type="ECO:0000313" key="2">
    <source>
        <dbReference type="Proteomes" id="UP000251993"/>
    </source>
</evidence>
<dbReference type="InterPro" id="IPR029063">
    <property type="entry name" value="SAM-dependent_MTases_sf"/>
</dbReference>
<dbReference type="Pfam" id="PF13489">
    <property type="entry name" value="Methyltransf_23"/>
    <property type="match status" value="1"/>
</dbReference>
<dbReference type="Proteomes" id="UP000251993">
    <property type="component" value="Chromosome"/>
</dbReference>
<name>A0A344TMR7_9BACT</name>
<dbReference type="KEGG" id="run:DR864_20385"/>
<evidence type="ECO:0008006" key="3">
    <source>
        <dbReference type="Google" id="ProtNLM"/>
    </source>
</evidence>
<dbReference type="AlphaFoldDB" id="A0A344TMR7"/>
<reference evidence="1 2" key="1">
    <citation type="submission" date="2018-07" db="EMBL/GenBank/DDBJ databases">
        <title>Genome sequencing of Runella.</title>
        <authorList>
            <person name="Baek M.-G."/>
            <person name="Yi H."/>
        </authorList>
    </citation>
    <scope>NUCLEOTIDE SEQUENCE [LARGE SCALE GENOMIC DNA]</scope>
    <source>
        <strain evidence="1 2">HYN0085</strain>
    </source>
</reference>
<protein>
    <recommendedName>
        <fullName evidence="3">Methyltransferase domain-containing protein</fullName>
    </recommendedName>
</protein>